<dbReference type="SUPFAM" id="SSF49842">
    <property type="entry name" value="TNF-like"/>
    <property type="match status" value="1"/>
</dbReference>
<reference evidence="1 2" key="1">
    <citation type="submission" date="2016-10" db="EMBL/GenBank/DDBJ databases">
        <authorList>
            <person name="de Groot N.N."/>
        </authorList>
    </citation>
    <scope>NUCLEOTIDE SEQUENCE [LARGE SCALE GENOMIC DNA]</scope>
    <source>
        <strain evidence="1 2">DSM 25294</strain>
    </source>
</reference>
<dbReference type="Gene3D" id="2.60.120.40">
    <property type="match status" value="1"/>
</dbReference>
<name>A0A1G9GU11_9RHOB</name>
<dbReference type="InterPro" id="IPR008983">
    <property type="entry name" value="Tumour_necrosis_fac-like_dom"/>
</dbReference>
<dbReference type="Proteomes" id="UP000199382">
    <property type="component" value="Unassembled WGS sequence"/>
</dbReference>
<proteinExistence type="predicted"/>
<evidence type="ECO:0008006" key="3">
    <source>
        <dbReference type="Google" id="ProtNLM"/>
    </source>
</evidence>
<evidence type="ECO:0000313" key="2">
    <source>
        <dbReference type="Proteomes" id="UP000199382"/>
    </source>
</evidence>
<sequence>MRLCRITQAGRTAQAAFRSAAAGNSSSRYSRNCSDSLLGLGTEAGASNPFSAKLNAALWTALGAAEGGTGDLYYTMNKEAAADNLGPTLQTGYVTNALLGLIGSDDFRLAVSDDGSAFFDAFIVDRLTGIIEQPRLPRFKGYTNYDNYVGVDSWTKIAINTTDYNDQSAFDAANNYFVAPVDGTYLFGATLLFKTNGSTSSRMRGRLVLNGTTEIRGLLRRDLRRACLRGHRALAADHGGAQRRRYSRAAGVLPGSERVFRGKSHVFLEHEDRVRLRRILGSRASRQCKTRF</sequence>
<protein>
    <recommendedName>
        <fullName evidence="3">C1q domain-containing protein</fullName>
    </recommendedName>
</protein>
<gene>
    <name evidence="1" type="ORF">SAMN04488026_10657</name>
</gene>
<dbReference type="RefSeq" id="WP_244520826.1">
    <property type="nucleotide sequence ID" value="NZ_FNEK01000065.1"/>
</dbReference>
<dbReference type="AlphaFoldDB" id="A0A1G9GU11"/>
<evidence type="ECO:0000313" key="1">
    <source>
        <dbReference type="EMBL" id="SDL04035.1"/>
    </source>
</evidence>
<dbReference type="STRING" id="571298.SAMN04488026_10657"/>
<organism evidence="1 2">
    <name type="scientific">Aliiruegeria lutimaris</name>
    <dbReference type="NCBI Taxonomy" id="571298"/>
    <lineage>
        <taxon>Bacteria</taxon>
        <taxon>Pseudomonadati</taxon>
        <taxon>Pseudomonadota</taxon>
        <taxon>Alphaproteobacteria</taxon>
        <taxon>Rhodobacterales</taxon>
        <taxon>Roseobacteraceae</taxon>
        <taxon>Aliiruegeria</taxon>
    </lineage>
</organism>
<keyword evidence="2" id="KW-1185">Reference proteome</keyword>
<dbReference type="EMBL" id="FNEK01000065">
    <property type="protein sequence ID" value="SDL04035.1"/>
    <property type="molecule type" value="Genomic_DNA"/>
</dbReference>
<accession>A0A1G9GU11</accession>